<dbReference type="InterPro" id="IPR024425">
    <property type="entry name" value="LiaF-like_C"/>
</dbReference>
<keyword evidence="6" id="KW-1185">Reference proteome</keyword>
<dbReference type="InterPro" id="IPR016975">
    <property type="entry name" value="Cell_wall_LiaF"/>
</dbReference>
<protein>
    <submittedName>
        <fullName evidence="3">Cell wall-active antibiotics response protein</fullName>
    </submittedName>
</protein>
<proteinExistence type="predicted"/>
<feature type="domain" description="Cell wall-active antibiotics response LiaF-like C-terminal" evidence="2">
    <location>
        <begin position="131"/>
        <end position="243"/>
    </location>
</feature>
<dbReference type="Proteomes" id="UP000235114">
    <property type="component" value="Unassembled WGS sequence"/>
</dbReference>
<evidence type="ECO:0000313" key="5">
    <source>
        <dbReference type="Proteomes" id="UP000234951"/>
    </source>
</evidence>
<evidence type="ECO:0000313" key="3">
    <source>
        <dbReference type="EMBL" id="PLR80032.1"/>
    </source>
</evidence>
<keyword evidence="1" id="KW-0812">Transmembrane</keyword>
<organism evidence="3 5">
    <name type="scientific">Bacillus canaveralius</name>
    <dbReference type="NCBI Taxonomy" id="1403243"/>
    <lineage>
        <taxon>Bacteria</taxon>
        <taxon>Bacillati</taxon>
        <taxon>Bacillota</taxon>
        <taxon>Bacilli</taxon>
        <taxon>Bacillales</taxon>
        <taxon>Bacillaceae</taxon>
        <taxon>Bacillus</taxon>
    </lineage>
</organism>
<dbReference type="GO" id="GO:0016020">
    <property type="term" value="C:membrane"/>
    <property type="evidence" value="ECO:0007669"/>
    <property type="project" value="InterPro"/>
</dbReference>
<dbReference type="AlphaFoldDB" id="A0A2N5GH52"/>
<dbReference type="PIRSF" id="PIRSF031509">
    <property type="entry name" value="Cell_wall_LiaF/YvqF"/>
    <property type="match status" value="1"/>
</dbReference>
<gene>
    <name evidence="3" type="ORF">CU635_19940</name>
    <name evidence="4" type="ORF">CVD25_15875</name>
</gene>
<feature type="transmembrane region" description="Helical" evidence="1">
    <location>
        <begin position="14"/>
        <end position="47"/>
    </location>
</feature>
<keyword evidence="1" id="KW-0472">Membrane</keyword>
<evidence type="ECO:0000313" key="4">
    <source>
        <dbReference type="EMBL" id="PLR94938.1"/>
    </source>
</evidence>
<comment type="caution">
    <text evidence="3">The sequence shown here is derived from an EMBL/GenBank/DDBJ whole genome shotgun (WGS) entry which is preliminary data.</text>
</comment>
<accession>A0A2N5GH52</accession>
<keyword evidence="1" id="KW-1133">Transmembrane helix</keyword>
<reference evidence="4 6" key="2">
    <citation type="submission" date="2017-12" db="EMBL/GenBank/DDBJ databases">
        <title>Comparative Functional Genomics of Dry Heat Resistant strains isolated from the Viking Spacecraft.</title>
        <authorList>
            <person name="Seuylemezian A."/>
            <person name="Cooper K."/>
            <person name="Vaishampayan P."/>
        </authorList>
    </citation>
    <scope>NUCLEOTIDE SEQUENCE [LARGE SCALE GENOMIC DNA]</scope>
    <source>
        <strain evidence="4 6">ATCC 29669</strain>
    </source>
</reference>
<reference evidence="3 5" key="1">
    <citation type="submission" date="2017-11" db="EMBL/GenBank/DDBJ databases">
        <title>Comparitive Functional Genomics of Dry Heat Resistant strains isolated from the Viking Spacecraft.</title>
        <authorList>
            <person name="Seuylemezian A."/>
            <person name="Cooper K."/>
            <person name="Vaishampayan P."/>
        </authorList>
    </citation>
    <scope>NUCLEOTIDE SEQUENCE [LARGE SCALE GENOMIC DNA]</scope>
    <source>
        <strain evidence="3 5">M4.6</strain>
    </source>
</reference>
<evidence type="ECO:0000259" key="2">
    <source>
        <dbReference type="Pfam" id="PF09922"/>
    </source>
</evidence>
<dbReference type="EMBL" id="PGVA01000062">
    <property type="protein sequence ID" value="PLR80032.1"/>
    <property type="molecule type" value="Genomic_DNA"/>
</dbReference>
<evidence type="ECO:0000256" key="1">
    <source>
        <dbReference type="SAM" id="Phobius"/>
    </source>
</evidence>
<dbReference type="NCBIfam" id="NF040535">
    <property type="entry name" value="LiaF_C_term"/>
    <property type="match status" value="1"/>
</dbReference>
<sequence length="246" mass="28187">MPVLDKIKSDYISWFILIGCILLLLEVTFFNKGLIFSLLVAVGMIYFGRKATPGTFGKILFWSGLIFFFASIIGMMTFRFFLLAILVHFVIQYSQSKRKPEQINPVLKEPVLFNSEEEVVRKKPLFDNVLFGQQKTPERVYEWNDINIQAGFGDTVIDLSYTVLPPGETVVFIRNFIGNVQILVPYDLEVSIHHSVIAGSIKVFNFQEPKAFNRTFLLQTPGYETQEQKIKIFTSLIVGDVEVKRV</sequence>
<dbReference type="OrthoDB" id="2351415at2"/>
<dbReference type="EMBL" id="PGVD01000045">
    <property type="protein sequence ID" value="PLR94938.1"/>
    <property type="molecule type" value="Genomic_DNA"/>
</dbReference>
<dbReference type="InterPro" id="IPR047793">
    <property type="entry name" value="LiaF_C"/>
</dbReference>
<evidence type="ECO:0000313" key="6">
    <source>
        <dbReference type="Proteomes" id="UP000235114"/>
    </source>
</evidence>
<dbReference type="Proteomes" id="UP000234951">
    <property type="component" value="Unassembled WGS sequence"/>
</dbReference>
<dbReference type="Pfam" id="PF09922">
    <property type="entry name" value="LiaF-like_C"/>
    <property type="match status" value="1"/>
</dbReference>
<feature type="transmembrane region" description="Helical" evidence="1">
    <location>
        <begin position="59"/>
        <end position="91"/>
    </location>
</feature>
<name>A0A2N5GH52_9BACI</name>